<accession>A0A9D1R2R4</accession>
<dbReference type="EMBL" id="DXGH01000012">
    <property type="protein sequence ID" value="HIW80418.1"/>
    <property type="molecule type" value="Genomic_DNA"/>
</dbReference>
<gene>
    <name evidence="5" type="ORF">H9742_02650</name>
</gene>
<dbReference type="AlphaFoldDB" id="A0A9D1R2R4"/>
<dbReference type="SUPFAM" id="SSF51126">
    <property type="entry name" value="Pectin lyase-like"/>
    <property type="match status" value="1"/>
</dbReference>
<evidence type="ECO:0000256" key="2">
    <source>
        <dbReference type="ARBA" id="ARBA00022801"/>
    </source>
</evidence>
<keyword evidence="3 4" id="KW-0326">Glycosidase</keyword>
<dbReference type="InterPro" id="IPR011050">
    <property type="entry name" value="Pectin_lyase_fold/virulence"/>
</dbReference>
<dbReference type="Gene3D" id="2.160.20.10">
    <property type="entry name" value="Single-stranded right-handed beta-helix, Pectin lyase-like"/>
    <property type="match status" value="1"/>
</dbReference>
<dbReference type="SMART" id="SM00710">
    <property type="entry name" value="PbH1"/>
    <property type="match status" value="4"/>
</dbReference>
<evidence type="ECO:0000313" key="5">
    <source>
        <dbReference type="EMBL" id="HIW80418.1"/>
    </source>
</evidence>
<dbReference type="PANTHER" id="PTHR31339:SF0">
    <property type="entry name" value="PECTIN LYASE-LIKE SUPERFAMILY PROTEIN"/>
    <property type="match status" value="1"/>
</dbReference>
<dbReference type="Proteomes" id="UP000824265">
    <property type="component" value="Unassembled WGS sequence"/>
</dbReference>
<dbReference type="InterPro" id="IPR012334">
    <property type="entry name" value="Pectin_lyas_fold"/>
</dbReference>
<dbReference type="PANTHER" id="PTHR31339">
    <property type="entry name" value="PECTIN LYASE-RELATED"/>
    <property type="match status" value="1"/>
</dbReference>
<keyword evidence="2 4" id="KW-0378">Hydrolase</keyword>
<evidence type="ECO:0000256" key="3">
    <source>
        <dbReference type="ARBA" id="ARBA00023295"/>
    </source>
</evidence>
<dbReference type="InterPro" id="IPR006626">
    <property type="entry name" value="PbH1"/>
</dbReference>
<name>A0A9D1R2R4_9FIRM</name>
<comment type="caution">
    <text evidence="5">The sequence shown here is derived from an EMBL/GenBank/DDBJ whole genome shotgun (WGS) entry which is preliminary data.</text>
</comment>
<reference evidence="5" key="2">
    <citation type="submission" date="2021-04" db="EMBL/GenBank/DDBJ databases">
        <authorList>
            <person name="Gilroy R."/>
        </authorList>
    </citation>
    <scope>NUCLEOTIDE SEQUENCE</scope>
    <source>
        <strain evidence="5">CHK195-6426</strain>
    </source>
</reference>
<sequence length="452" mass="50315">MRVNMREFNIMDYGAVADGVTNNAKAIQRAVDLCWESGGGRVTVPAGRYMSGSIQLKSNVDLHLEMGAVLISSLNKEDIDDFMTQVDDDNETTGWEGGCFLGAIHGENISLSGDGMIYGQGEKVFYDDGADGGYAESPMCVADFRPRLILFEDVENLSVRDVTLKDAAFWTLHMAGCRHVRIHNIRILNAVRGANNDGIDPDSCQDVVISNCMIESGDDAIVVKSTKPMAARYGACENVVITGCVLHSHDSALKVGTETHGVIRNISFGDCIIKDCSRAVGIWVRDGGTVEDIHVHHLTGAVRRYADAPQRRWWGKGEPFFISATYRNEKKDFPGIIRRVSFDHIYLKSESCIFIAGEEECPVEDISMDHVRIEMIRQGTQKEIPFDEQPSLYGVYAHGIPYFYGRHVNGMRAFDCVIRRFGEGFPMWTEEVELINCKKIEFSSCEIPSLIV</sequence>
<evidence type="ECO:0000256" key="4">
    <source>
        <dbReference type="RuleBase" id="RU361169"/>
    </source>
</evidence>
<evidence type="ECO:0000256" key="1">
    <source>
        <dbReference type="ARBA" id="ARBA00008834"/>
    </source>
</evidence>
<dbReference type="GO" id="GO:0005975">
    <property type="term" value="P:carbohydrate metabolic process"/>
    <property type="evidence" value="ECO:0007669"/>
    <property type="project" value="InterPro"/>
</dbReference>
<proteinExistence type="inferred from homology"/>
<dbReference type="InterPro" id="IPR000743">
    <property type="entry name" value="Glyco_hydro_28"/>
</dbReference>
<organism evidence="5 6">
    <name type="scientific">Candidatus Acetatifactor stercoripullorum</name>
    <dbReference type="NCBI Taxonomy" id="2838414"/>
    <lineage>
        <taxon>Bacteria</taxon>
        <taxon>Bacillati</taxon>
        <taxon>Bacillota</taxon>
        <taxon>Clostridia</taxon>
        <taxon>Lachnospirales</taxon>
        <taxon>Lachnospiraceae</taxon>
        <taxon>Acetatifactor</taxon>
    </lineage>
</organism>
<dbReference type="InterPro" id="IPR051801">
    <property type="entry name" value="GH28_Enzymes"/>
</dbReference>
<protein>
    <submittedName>
        <fullName evidence="5">Glycoside hydrolase family 28 protein</fullName>
    </submittedName>
</protein>
<reference evidence="5" key="1">
    <citation type="journal article" date="2021" name="PeerJ">
        <title>Extensive microbial diversity within the chicken gut microbiome revealed by metagenomics and culture.</title>
        <authorList>
            <person name="Gilroy R."/>
            <person name="Ravi A."/>
            <person name="Getino M."/>
            <person name="Pursley I."/>
            <person name="Horton D.L."/>
            <person name="Alikhan N.F."/>
            <person name="Baker D."/>
            <person name="Gharbi K."/>
            <person name="Hall N."/>
            <person name="Watson M."/>
            <person name="Adriaenssens E.M."/>
            <person name="Foster-Nyarko E."/>
            <person name="Jarju S."/>
            <person name="Secka A."/>
            <person name="Antonio M."/>
            <person name="Oren A."/>
            <person name="Chaudhuri R.R."/>
            <person name="La Ragione R."/>
            <person name="Hildebrand F."/>
            <person name="Pallen M.J."/>
        </authorList>
    </citation>
    <scope>NUCLEOTIDE SEQUENCE</scope>
    <source>
        <strain evidence="5">CHK195-6426</strain>
    </source>
</reference>
<dbReference type="Pfam" id="PF00295">
    <property type="entry name" value="Glyco_hydro_28"/>
    <property type="match status" value="1"/>
</dbReference>
<dbReference type="GO" id="GO:0004650">
    <property type="term" value="F:polygalacturonase activity"/>
    <property type="evidence" value="ECO:0007669"/>
    <property type="project" value="InterPro"/>
</dbReference>
<comment type="similarity">
    <text evidence="1 4">Belongs to the glycosyl hydrolase 28 family.</text>
</comment>
<evidence type="ECO:0000313" key="6">
    <source>
        <dbReference type="Proteomes" id="UP000824265"/>
    </source>
</evidence>